<evidence type="ECO:0000256" key="3">
    <source>
        <dbReference type="ARBA" id="ARBA00013253"/>
    </source>
</evidence>
<keyword evidence="7" id="KW-0418">Kinase</keyword>
<feature type="domain" description="7,8-dihydro-6-hydroxymethylpterin-pyrophosphokinase" evidence="13">
    <location>
        <begin position="8"/>
        <end position="121"/>
    </location>
</feature>
<gene>
    <name evidence="14" type="ORF">BSYN_07470</name>
</gene>
<reference evidence="14 15" key="1">
    <citation type="submission" date="2023-04" db="EMBL/GenBank/DDBJ databases">
        <title>Draft genome sequence of acteroides sedimenti strain YN3PY1.</title>
        <authorList>
            <person name="Yoshida N."/>
        </authorList>
    </citation>
    <scope>NUCLEOTIDE SEQUENCE [LARGE SCALE GENOMIC DNA]</scope>
    <source>
        <strain evidence="14 15">YN3PY1</strain>
    </source>
</reference>
<protein>
    <recommendedName>
        <fullName evidence="4">2-amino-4-hydroxy-6-hydroxymethyldihydropteridine pyrophosphokinase</fullName>
        <ecNumber evidence="3">2.7.6.3</ecNumber>
    </recommendedName>
    <alternativeName>
        <fullName evidence="11">6-hydroxymethyl-7,8-dihydropterin pyrophosphokinase</fullName>
    </alternativeName>
    <alternativeName>
        <fullName evidence="12">7,8-dihydro-6-hydroxymethylpterin-pyrophosphokinase</fullName>
    </alternativeName>
</protein>
<accession>A0ABM8IDW8</accession>
<evidence type="ECO:0000256" key="9">
    <source>
        <dbReference type="ARBA" id="ARBA00022909"/>
    </source>
</evidence>
<keyword evidence="9" id="KW-0289">Folate biosynthesis</keyword>
<dbReference type="Pfam" id="PF01288">
    <property type="entry name" value="HPPK"/>
    <property type="match status" value="1"/>
</dbReference>
<evidence type="ECO:0000313" key="14">
    <source>
        <dbReference type="EMBL" id="BEG98482.1"/>
    </source>
</evidence>
<dbReference type="EMBL" id="AP028055">
    <property type="protein sequence ID" value="BEG98482.1"/>
    <property type="molecule type" value="Genomic_DNA"/>
</dbReference>
<evidence type="ECO:0000256" key="2">
    <source>
        <dbReference type="ARBA" id="ARBA00005810"/>
    </source>
</evidence>
<dbReference type="InterPro" id="IPR000550">
    <property type="entry name" value="Hppk"/>
</dbReference>
<evidence type="ECO:0000259" key="13">
    <source>
        <dbReference type="Pfam" id="PF01288"/>
    </source>
</evidence>
<evidence type="ECO:0000256" key="7">
    <source>
        <dbReference type="ARBA" id="ARBA00022777"/>
    </source>
</evidence>
<evidence type="ECO:0000313" key="15">
    <source>
        <dbReference type="Proteomes" id="UP001496674"/>
    </source>
</evidence>
<keyword evidence="15" id="KW-1185">Reference proteome</keyword>
<dbReference type="EC" id="2.7.6.3" evidence="3"/>
<evidence type="ECO:0000256" key="11">
    <source>
        <dbReference type="ARBA" id="ARBA00029766"/>
    </source>
</evidence>
<dbReference type="SUPFAM" id="SSF55083">
    <property type="entry name" value="6-hydroxymethyl-7,8-dihydropterin pyrophosphokinase, HPPK"/>
    <property type="match status" value="1"/>
</dbReference>
<evidence type="ECO:0000256" key="4">
    <source>
        <dbReference type="ARBA" id="ARBA00016218"/>
    </source>
</evidence>
<dbReference type="RefSeq" id="WP_353333454.1">
    <property type="nucleotide sequence ID" value="NZ_AP028055.1"/>
</dbReference>
<comment type="similarity">
    <text evidence="2">Belongs to the HPPK family.</text>
</comment>
<dbReference type="PANTHER" id="PTHR43071:SF1">
    <property type="entry name" value="2-AMINO-4-HYDROXY-6-HYDROXYMETHYLDIHYDROPTERIDINE PYROPHOSPHOKINASE"/>
    <property type="match status" value="1"/>
</dbReference>
<comment type="function">
    <text evidence="10">Catalyzes the transfer of pyrophosphate from adenosine triphosphate (ATP) to 6-hydroxymethyl-7,8-dihydropterin, an enzymatic step in folate biosynthesis pathway.</text>
</comment>
<dbReference type="Proteomes" id="UP001496674">
    <property type="component" value="Chromosome"/>
</dbReference>
<dbReference type="Gene3D" id="3.30.70.560">
    <property type="entry name" value="7,8-Dihydro-6-hydroxymethylpterin-pyrophosphokinase HPPK"/>
    <property type="match status" value="1"/>
</dbReference>
<name>A0ABM8IDW8_9BACE</name>
<dbReference type="PANTHER" id="PTHR43071">
    <property type="entry name" value="2-AMINO-4-HYDROXY-6-HYDROXYMETHYLDIHYDROPTERIDINE PYROPHOSPHOKINASE"/>
    <property type="match status" value="1"/>
</dbReference>
<proteinExistence type="inferred from homology"/>
<evidence type="ECO:0000256" key="5">
    <source>
        <dbReference type="ARBA" id="ARBA00022679"/>
    </source>
</evidence>
<keyword evidence="6" id="KW-0547">Nucleotide-binding</keyword>
<comment type="pathway">
    <text evidence="1">Cofactor biosynthesis; tetrahydrofolate biosynthesis; 2-amino-4-hydroxy-6-hydroxymethyl-7,8-dihydropteridine diphosphate from 7,8-dihydroneopterin triphosphate: step 4/4.</text>
</comment>
<evidence type="ECO:0000256" key="8">
    <source>
        <dbReference type="ARBA" id="ARBA00022840"/>
    </source>
</evidence>
<keyword evidence="8" id="KW-0067">ATP-binding</keyword>
<evidence type="ECO:0000256" key="1">
    <source>
        <dbReference type="ARBA" id="ARBA00005051"/>
    </source>
</evidence>
<sequence>MKQHFCLISIGTNTNRVKNIKLAQELLSFNFPQIHLGKEMDTEPIGINNPAHFTNQLAMMQTKLSIEEIRQVLKNIEIQVGRIPEDKEKGIIKMDIDLLMYDSAILKVSDLKKEFIIAGLKEFGL</sequence>
<keyword evidence="5" id="KW-0808">Transferase</keyword>
<evidence type="ECO:0000256" key="6">
    <source>
        <dbReference type="ARBA" id="ARBA00022741"/>
    </source>
</evidence>
<evidence type="ECO:0000256" key="12">
    <source>
        <dbReference type="ARBA" id="ARBA00033413"/>
    </source>
</evidence>
<evidence type="ECO:0000256" key="10">
    <source>
        <dbReference type="ARBA" id="ARBA00029409"/>
    </source>
</evidence>
<organism evidence="14 15">
    <name type="scientific">Bacteroides sedimenti</name>
    <dbReference type="NCBI Taxonomy" id="2136147"/>
    <lineage>
        <taxon>Bacteria</taxon>
        <taxon>Pseudomonadati</taxon>
        <taxon>Bacteroidota</taxon>
        <taxon>Bacteroidia</taxon>
        <taxon>Bacteroidales</taxon>
        <taxon>Bacteroidaceae</taxon>
        <taxon>Bacteroides</taxon>
    </lineage>
</organism>
<dbReference type="InterPro" id="IPR035907">
    <property type="entry name" value="Hppk_sf"/>
</dbReference>